<evidence type="ECO:0000256" key="5">
    <source>
        <dbReference type="HAMAP-Rule" id="MF_02033"/>
    </source>
</evidence>
<evidence type="ECO:0000256" key="4">
    <source>
        <dbReference type="ARBA" id="ARBA00023306"/>
    </source>
</evidence>
<dbReference type="AlphaFoldDB" id="A0AAE3KWW8"/>
<evidence type="ECO:0000313" key="9">
    <source>
        <dbReference type="Proteomes" id="UP001204144"/>
    </source>
</evidence>
<dbReference type="GO" id="GO:0032153">
    <property type="term" value="C:cell division site"/>
    <property type="evidence" value="ECO:0007669"/>
    <property type="project" value="UniProtKB-UniRule"/>
</dbReference>
<dbReference type="InterPro" id="IPR050696">
    <property type="entry name" value="FtsA/MreB"/>
</dbReference>
<evidence type="ECO:0000256" key="6">
    <source>
        <dbReference type="PIRNR" id="PIRNR003101"/>
    </source>
</evidence>
<evidence type="ECO:0000256" key="1">
    <source>
        <dbReference type="ARBA" id="ARBA00022475"/>
    </source>
</evidence>
<dbReference type="EMBL" id="RJUF01000033">
    <property type="protein sequence ID" value="MCP9763615.1"/>
    <property type="molecule type" value="Genomic_DNA"/>
</dbReference>
<comment type="subcellular location">
    <subcellularLocation>
        <location evidence="5">Cell membrane</location>
        <topology evidence="5">Peripheral membrane protein</topology>
        <orientation evidence="5">Cytoplasmic side</orientation>
    </subcellularLocation>
    <text evidence="5">Localizes to the Z ring in an FtsZ-dependent manner. Targeted to the membrane through a conserved C-terminal amphipathic helix.</text>
</comment>
<evidence type="ECO:0000256" key="2">
    <source>
        <dbReference type="ARBA" id="ARBA00022618"/>
    </source>
</evidence>
<dbReference type="PIRSF" id="PIRSF003101">
    <property type="entry name" value="FtsA"/>
    <property type="match status" value="1"/>
</dbReference>
<reference evidence="8 9" key="1">
    <citation type="submission" date="2018-11" db="EMBL/GenBank/DDBJ databases">
        <title>Novel bacteria species description.</title>
        <authorList>
            <person name="Han J.-H."/>
        </authorList>
    </citation>
    <scope>NUCLEOTIDE SEQUENCE [LARGE SCALE GENOMIC DNA]</scope>
    <source>
        <strain evidence="8 9">KCTC23259</strain>
    </source>
</reference>
<dbReference type="InterPro" id="IPR043129">
    <property type="entry name" value="ATPase_NBD"/>
</dbReference>
<keyword evidence="3 5" id="KW-0472">Membrane</keyword>
<keyword evidence="9" id="KW-1185">Reference proteome</keyword>
<keyword evidence="1 5" id="KW-1003">Cell membrane</keyword>
<evidence type="ECO:0000259" key="7">
    <source>
        <dbReference type="SMART" id="SM00842"/>
    </source>
</evidence>
<dbReference type="GO" id="GO:0009898">
    <property type="term" value="C:cytoplasmic side of plasma membrane"/>
    <property type="evidence" value="ECO:0007669"/>
    <property type="project" value="UniProtKB-UniRule"/>
</dbReference>
<name>A0AAE3KWW8_9BACT</name>
<dbReference type="SUPFAM" id="SSF53067">
    <property type="entry name" value="Actin-like ATPase domain"/>
    <property type="match status" value="2"/>
</dbReference>
<dbReference type="Gene3D" id="3.30.420.40">
    <property type="match status" value="2"/>
</dbReference>
<dbReference type="Pfam" id="PF02491">
    <property type="entry name" value="SHS2_FTSA"/>
    <property type="match status" value="1"/>
</dbReference>
<dbReference type="InterPro" id="IPR020823">
    <property type="entry name" value="Cell_div_FtsA"/>
</dbReference>
<dbReference type="GO" id="GO:0043093">
    <property type="term" value="P:FtsZ-dependent cytokinesis"/>
    <property type="evidence" value="ECO:0007669"/>
    <property type="project" value="UniProtKB-UniRule"/>
</dbReference>
<evidence type="ECO:0000313" key="8">
    <source>
        <dbReference type="EMBL" id="MCP9763615.1"/>
    </source>
</evidence>
<comment type="subunit">
    <text evidence="5">Self-interacts. Interacts with FtsZ.</text>
</comment>
<sequence>MEEDNLVVGLDIGTSKISAAAGSLQKDGTIKINGFVERAVVPKDEVLRNGEIENAHRTIEIIDEVLEELADKLTINLESVNVNISNPEISGHFHKGKVTKSGENKQIQQADVDKLADDVRVTFKAHPGRIVLHCMPQDFYVNDIKAGEKVVGKFGVQIGGDFFFVTSRAESLENLHYTLKSVKAKTDDDKPAPIQVENVLLSSVADSFALLDNTIDDKRNGVAIVNIGAEMMEICIYLKNGIRYFKALPIGGNSITKDLAETFQISFEEAEILKKICGNIPSSSISDTEAAVIERKKDLAPVEIILKNASTVVEWRLKEIAAIVKSELIRSGYDGMLTNGIILTGGTASMGIIKDIFIDVCKMKSVRKAKMSSKINFNGHEFLNKPKYSTVLGLMMAPYFAFDTRLDNRILKHATIKELEVEVPEKKTGSVKEAKAPKKPIFEMLKDLIIDKKMNDEYIN</sequence>
<dbReference type="PANTHER" id="PTHR32432:SF4">
    <property type="entry name" value="CELL DIVISION PROTEIN FTSA"/>
    <property type="match status" value="1"/>
</dbReference>
<dbReference type="SMART" id="SM00842">
    <property type="entry name" value="FtsA"/>
    <property type="match status" value="1"/>
</dbReference>
<dbReference type="NCBIfam" id="TIGR01174">
    <property type="entry name" value="ftsA"/>
    <property type="match status" value="1"/>
</dbReference>
<dbReference type="PANTHER" id="PTHR32432">
    <property type="entry name" value="CELL DIVISION PROTEIN FTSA-RELATED"/>
    <property type="match status" value="1"/>
</dbReference>
<comment type="function">
    <text evidence="5 6">Cell division protein that is involved in the assembly of the Z ring. May serve as a membrane anchor for the Z ring.</text>
</comment>
<organism evidence="8 9">
    <name type="scientific">Lacihabitans soyangensis</name>
    <dbReference type="NCBI Taxonomy" id="869394"/>
    <lineage>
        <taxon>Bacteria</taxon>
        <taxon>Pseudomonadati</taxon>
        <taxon>Bacteroidota</taxon>
        <taxon>Cytophagia</taxon>
        <taxon>Cytophagales</taxon>
        <taxon>Leadbetterellaceae</taxon>
        <taxon>Lacihabitans</taxon>
    </lineage>
</organism>
<protein>
    <recommendedName>
        <fullName evidence="5 6">Cell division protein FtsA</fullName>
    </recommendedName>
</protein>
<dbReference type="Pfam" id="PF14450">
    <property type="entry name" value="FtsA"/>
    <property type="match status" value="1"/>
</dbReference>
<gene>
    <name evidence="5 8" type="primary">ftsA</name>
    <name evidence="8" type="ORF">EGI31_11665</name>
</gene>
<comment type="similarity">
    <text evidence="5 6">Belongs to the FtsA/MreB family.</text>
</comment>
<dbReference type="HAMAP" id="MF_02033">
    <property type="entry name" value="FtsA"/>
    <property type="match status" value="1"/>
</dbReference>
<dbReference type="Proteomes" id="UP001204144">
    <property type="component" value="Unassembled WGS sequence"/>
</dbReference>
<dbReference type="RefSeq" id="WP_255037392.1">
    <property type="nucleotide sequence ID" value="NZ_RJUF01000033.1"/>
</dbReference>
<keyword evidence="2 5" id="KW-0132">Cell division</keyword>
<comment type="caution">
    <text evidence="8">The sequence shown here is derived from an EMBL/GenBank/DDBJ whole genome shotgun (WGS) entry which is preliminary data.</text>
</comment>
<keyword evidence="4 5" id="KW-0131">Cell cycle</keyword>
<evidence type="ECO:0000256" key="3">
    <source>
        <dbReference type="ARBA" id="ARBA00023136"/>
    </source>
</evidence>
<accession>A0AAE3KWW8</accession>
<proteinExistence type="inferred from homology"/>
<feature type="domain" description="SHS2" evidence="7">
    <location>
        <begin position="7"/>
        <end position="210"/>
    </location>
</feature>
<dbReference type="InterPro" id="IPR003494">
    <property type="entry name" value="SHS2_FtsA"/>
</dbReference>